<name>A0A5B9D5G5_9ARCH</name>
<dbReference type="AlphaFoldDB" id="A0A5B9D5G5"/>
<evidence type="ECO:0000313" key="2">
    <source>
        <dbReference type="EMBL" id="QEE14203.1"/>
    </source>
</evidence>
<evidence type="ECO:0000256" key="1">
    <source>
        <dbReference type="SAM" id="Phobius"/>
    </source>
</evidence>
<keyword evidence="1" id="KW-0472">Membrane</keyword>
<reference evidence="2 3" key="1">
    <citation type="journal article" date="2020" name="Nature">
        <title>Isolation of an archaeon at the prokaryote-eukaryote interface.</title>
        <authorList>
            <person name="Imachi H."/>
            <person name="Nobu M.K."/>
            <person name="Nakahara N."/>
            <person name="Morono Y."/>
            <person name="Ogawara M."/>
            <person name="Takaki Y."/>
            <person name="Takano Y."/>
            <person name="Uematsu K."/>
            <person name="Ikuta T."/>
            <person name="Ito M."/>
            <person name="Matsui Y."/>
            <person name="Miyazaki M."/>
            <person name="Murata K."/>
            <person name="Saito Y."/>
            <person name="Sakai S."/>
            <person name="Song C."/>
            <person name="Tasumi E."/>
            <person name="Yamanaka Y."/>
            <person name="Yamaguchi T."/>
            <person name="Kamagata Y."/>
            <person name="Tamaki H."/>
            <person name="Takai K."/>
        </authorList>
    </citation>
    <scope>NUCLEOTIDE SEQUENCE [LARGE SCALE GENOMIC DNA]</scope>
    <source>
        <strain evidence="2 3">MK-D1</strain>
    </source>
</reference>
<feature type="transmembrane region" description="Helical" evidence="1">
    <location>
        <begin position="218"/>
        <end position="238"/>
    </location>
</feature>
<feature type="transmembrane region" description="Helical" evidence="1">
    <location>
        <begin position="28"/>
        <end position="49"/>
    </location>
</feature>
<keyword evidence="1" id="KW-1133">Transmembrane helix</keyword>
<protein>
    <submittedName>
        <fullName evidence="2">Uncharacterized protein</fullName>
    </submittedName>
</protein>
<feature type="transmembrane region" description="Helical" evidence="1">
    <location>
        <begin position="61"/>
        <end position="83"/>
    </location>
</feature>
<feature type="transmembrane region" description="Helical" evidence="1">
    <location>
        <begin position="160"/>
        <end position="186"/>
    </location>
</feature>
<keyword evidence="3" id="KW-1185">Reference proteome</keyword>
<evidence type="ECO:0000313" key="3">
    <source>
        <dbReference type="Proteomes" id="UP000321408"/>
    </source>
</evidence>
<accession>A0A5B9D5G5</accession>
<dbReference type="GeneID" id="41328022"/>
<gene>
    <name evidence="2" type="ORF">DSAG12_00013</name>
</gene>
<reference evidence="2 3" key="2">
    <citation type="journal article" date="2024" name="Int. J. Syst. Evol. Microbiol.">
        <title>Promethearchaeum syntrophicum gen. nov., sp. nov., an anaerobic, obligately syntrophic archaeon, the first isolate of the lineage 'Asgard' archaea, and proposal of the new archaeal phylum Promethearchaeota phyl. nov. and kingdom Promethearchaeati regn. nov.</title>
        <authorList>
            <person name="Imachi H."/>
            <person name="Nobu M.K."/>
            <person name="Kato S."/>
            <person name="Takaki Y."/>
            <person name="Miyazaki M."/>
            <person name="Miyata M."/>
            <person name="Ogawara M."/>
            <person name="Saito Y."/>
            <person name="Sakai S."/>
            <person name="Tahara Y.O."/>
            <person name="Takano Y."/>
            <person name="Tasumi E."/>
            <person name="Uematsu K."/>
            <person name="Yoshimura T."/>
            <person name="Itoh T."/>
            <person name="Ohkuma M."/>
            <person name="Takai K."/>
        </authorList>
    </citation>
    <scope>NUCLEOTIDE SEQUENCE [LARGE SCALE GENOMIC DNA]</scope>
    <source>
        <strain evidence="2 3">MK-D1</strain>
    </source>
</reference>
<organism evidence="2 3">
    <name type="scientific">Promethearchaeum syntrophicum</name>
    <dbReference type="NCBI Taxonomy" id="2594042"/>
    <lineage>
        <taxon>Archaea</taxon>
        <taxon>Promethearchaeati</taxon>
        <taxon>Promethearchaeota</taxon>
        <taxon>Promethearchaeia</taxon>
        <taxon>Promethearchaeales</taxon>
        <taxon>Promethearchaeaceae</taxon>
        <taxon>Promethearchaeum</taxon>
    </lineage>
</organism>
<dbReference type="KEGG" id="psyt:DSAG12_00013"/>
<feature type="transmembrane region" description="Helical" evidence="1">
    <location>
        <begin position="115"/>
        <end position="140"/>
    </location>
</feature>
<proteinExistence type="predicted"/>
<dbReference type="Proteomes" id="UP000321408">
    <property type="component" value="Chromosome"/>
</dbReference>
<dbReference type="RefSeq" id="WP_147661169.1">
    <property type="nucleotide sequence ID" value="NZ_CP042905.2"/>
</dbReference>
<keyword evidence="1" id="KW-0812">Transmembrane</keyword>
<sequence length="272" mass="31575">MSKKKERIYSEIPSNMNNLGMAMEKLAIIRWITVPFNAIISLFLILIQIPNIIGSFDYFDISLIWIPIVFGILYIFVSFSTLLRFVQFTLNLWNLGKNQQNALIKRASIYQLIRIGLLGFVIGLSIFLGAIVLIPLYQYFSYRPVYLYEMSYRAYPDFNVIAIAILSLLLLILIVVMKVFNILSIVSIDNWAERRKLEYISNESIHQLRSGTNLMKTAVFLELVNILFGSIFFNIGLFKAGQGFKKFSYRYPVERDKNDILYCSNCGLEYKR</sequence>
<dbReference type="EMBL" id="CP042905">
    <property type="protein sequence ID" value="QEE14203.1"/>
    <property type="molecule type" value="Genomic_DNA"/>
</dbReference>